<dbReference type="PANTHER" id="PTHR31308">
    <property type="match status" value="1"/>
</dbReference>
<accession>A0ABW2RWG1</accession>
<keyword evidence="3 4" id="KW-0326">Glycosidase</keyword>
<evidence type="ECO:0000256" key="1">
    <source>
        <dbReference type="ARBA" id="ARBA00005641"/>
    </source>
</evidence>
<organism evidence="9 10">
    <name type="scientific">Rhodococcus daqingensis</name>
    <dbReference type="NCBI Taxonomy" id="2479363"/>
    <lineage>
        <taxon>Bacteria</taxon>
        <taxon>Bacillati</taxon>
        <taxon>Actinomycetota</taxon>
        <taxon>Actinomycetes</taxon>
        <taxon>Mycobacteriales</taxon>
        <taxon>Nocardiaceae</taxon>
        <taxon>Rhodococcus</taxon>
    </lineage>
</organism>
<evidence type="ECO:0000256" key="4">
    <source>
        <dbReference type="RuleBase" id="RU361153"/>
    </source>
</evidence>
<comment type="similarity">
    <text evidence="1 4">Belongs to the glycosyl hydrolase 5 (cellulase A) family.</text>
</comment>
<name>A0ABW2RWG1_9NOCA</name>
<dbReference type="InterPro" id="IPR017853">
    <property type="entry name" value="GH"/>
</dbReference>
<evidence type="ECO:0000259" key="7">
    <source>
        <dbReference type="Pfam" id="PF00150"/>
    </source>
</evidence>
<feature type="compositionally biased region" description="Low complexity" evidence="5">
    <location>
        <begin position="486"/>
        <end position="500"/>
    </location>
</feature>
<dbReference type="InterPro" id="IPR052066">
    <property type="entry name" value="Glycosphingolipid_Hydrolases"/>
</dbReference>
<dbReference type="InterPro" id="IPR041036">
    <property type="entry name" value="GH5_C"/>
</dbReference>
<dbReference type="InterPro" id="IPR013780">
    <property type="entry name" value="Glyco_hydro_b"/>
</dbReference>
<dbReference type="Gene3D" id="3.20.20.80">
    <property type="entry name" value="Glycosidases"/>
    <property type="match status" value="1"/>
</dbReference>
<dbReference type="PANTHER" id="PTHR31308:SF3">
    <property type="entry name" value="ENDOGLYCOCERAMIDASE"/>
    <property type="match status" value="1"/>
</dbReference>
<dbReference type="Pfam" id="PF18564">
    <property type="entry name" value="Glyco_hydro_5_C"/>
    <property type="match status" value="1"/>
</dbReference>
<reference evidence="10" key="1">
    <citation type="journal article" date="2019" name="Int. J. Syst. Evol. Microbiol.">
        <title>The Global Catalogue of Microorganisms (GCM) 10K type strain sequencing project: providing services to taxonomists for standard genome sequencing and annotation.</title>
        <authorList>
            <consortium name="The Broad Institute Genomics Platform"/>
            <consortium name="The Broad Institute Genome Sequencing Center for Infectious Disease"/>
            <person name="Wu L."/>
            <person name="Ma J."/>
        </authorList>
    </citation>
    <scope>NUCLEOTIDE SEQUENCE [LARGE SCALE GENOMIC DNA]</scope>
    <source>
        <strain evidence="10">ICMP 19430</strain>
    </source>
</reference>
<evidence type="ECO:0000256" key="5">
    <source>
        <dbReference type="SAM" id="MobiDB-lite"/>
    </source>
</evidence>
<feature type="domain" description="Glycoside hydrolase family 5" evidence="7">
    <location>
        <begin position="50"/>
        <end position="372"/>
    </location>
</feature>
<dbReference type="InterPro" id="IPR001547">
    <property type="entry name" value="Glyco_hydro_5"/>
</dbReference>
<feature type="chain" id="PRO_5045614826" evidence="6">
    <location>
        <begin position="28"/>
        <end position="500"/>
    </location>
</feature>
<evidence type="ECO:0000256" key="3">
    <source>
        <dbReference type="ARBA" id="ARBA00023295"/>
    </source>
</evidence>
<keyword evidence="6" id="KW-0732">Signal</keyword>
<feature type="domain" description="Glycoside hydrolase family 5 C-terminal" evidence="8">
    <location>
        <begin position="394"/>
        <end position="474"/>
    </location>
</feature>
<evidence type="ECO:0000256" key="6">
    <source>
        <dbReference type="SAM" id="SignalP"/>
    </source>
</evidence>
<evidence type="ECO:0000259" key="8">
    <source>
        <dbReference type="Pfam" id="PF18564"/>
    </source>
</evidence>
<evidence type="ECO:0000313" key="10">
    <source>
        <dbReference type="Proteomes" id="UP001596484"/>
    </source>
</evidence>
<dbReference type="Pfam" id="PF00150">
    <property type="entry name" value="Cellulase"/>
    <property type="match status" value="1"/>
</dbReference>
<evidence type="ECO:0000256" key="2">
    <source>
        <dbReference type="ARBA" id="ARBA00022801"/>
    </source>
</evidence>
<keyword evidence="10" id="KW-1185">Reference proteome</keyword>
<dbReference type="SUPFAM" id="SSF51445">
    <property type="entry name" value="(Trans)glycosidases"/>
    <property type="match status" value="1"/>
</dbReference>
<sequence>MRTLKSIVVIAAIAGCVVATAPAIAGADEVAPHAAGRLHAEGPRLVDEFGRTVLLHGVNNVDKDAPYINPGDGLTVTDRDADLLAQHGFNTVRLGTSFDALMPERGQIDNTYLDRLSAVVDTLTARGIHVLLDNHQDGLSKVWRSNGFPPWSIKARPSPGEPNPGFPLYYLMPSMNVGWDEVWNNTHGALDYLGTALAALAAKVDGKPGVLGIELMNEPWPGSPFLTCFPNGCPDFDRKYQGAMQKLTNAIRAASPTVPVFWEPNVTWNQLMPSNLANPPKTPALTDPNIVFAPHDYCIPSQAAIYLHLPEALRAGCDLQQGNTWRNIDAITERANIPTVVTEFGDGDPTVLSNTLARADERFIGWQYWIYNSIFGPTGGTDPFLGDVGRQLVRTYPQATAGNPGNLRFNSTNGDFQYSYTPKASSRPTEIYVSDLHYPAGYVAEVTGGHTTSAAGARTVTVEADESGPVTVKIHRPDSDGNDLPGAAGSASGSTGSSGS</sequence>
<feature type="signal peptide" evidence="6">
    <location>
        <begin position="1"/>
        <end position="27"/>
    </location>
</feature>
<dbReference type="RefSeq" id="WP_378403796.1">
    <property type="nucleotide sequence ID" value="NZ_JBHTCS010000011.1"/>
</dbReference>
<feature type="region of interest" description="Disordered" evidence="5">
    <location>
        <begin position="463"/>
        <end position="500"/>
    </location>
</feature>
<proteinExistence type="inferred from homology"/>
<evidence type="ECO:0000313" key="9">
    <source>
        <dbReference type="EMBL" id="MFC7448082.1"/>
    </source>
</evidence>
<dbReference type="Gene3D" id="2.60.40.1180">
    <property type="entry name" value="Golgi alpha-mannosidase II"/>
    <property type="match status" value="1"/>
</dbReference>
<protein>
    <submittedName>
        <fullName evidence="9">Cellulase family glycosylhydrolase</fullName>
    </submittedName>
</protein>
<comment type="caution">
    <text evidence="9">The sequence shown here is derived from an EMBL/GenBank/DDBJ whole genome shotgun (WGS) entry which is preliminary data.</text>
</comment>
<dbReference type="Proteomes" id="UP001596484">
    <property type="component" value="Unassembled WGS sequence"/>
</dbReference>
<keyword evidence="2 4" id="KW-0378">Hydrolase</keyword>
<gene>
    <name evidence="9" type="ORF">ACFQS9_09290</name>
</gene>
<dbReference type="PROSITE" id="PS51257">
    <property type="entry name" value="PROKAR_LIPOPROTEIN"/>
    <property type="match status" value="1"/>
</dbReference>
<dbReference type="EMBL" id="JBHTCS010000011">
    <property type="protein sequence ID" value="MFC7448082.1"/>
    <property type="molecule type" value="Genomic_DNA"/>
</dbReference>